<evidence type="ECO:0000313" key="2">
    <source>
        <dbReference type="EMBL" id="AEO34337.1"/>
    </source>
</evidence>
<evidence type="ECO:0008006" key="3">
    <source>
        <dbReference type="Google" id="ProtNLM"/>
    </source>
</evidence>
<dbReference type="GO" id="GO:0003677">
    <property type="term" value="F:DNA binding"/>
    <property type="evidence" value="ECO:0007669"/>
    <property type="project" value="InterPro"/>
</dbReference>
<dbReference type="Gene3D" id="1.10.10.2590">
    <property type="entry name" value="BEN domain"/>
    <property type="match status" value="1"/>
</dbReference>
<feature type="compositionally biased region" description="Basic residues" evidence="1">
    <location>
        <begin position="133"/>
        <end position="149"/>
    </location>
</feature>
<name>G3MLG9_AMBMU</name>
<evidence type="ECO:0000256" key="1">
    <source>
        <dbReference type="SAM" id="MobiDB-lite"/>
    </source>
</evidence>
<proteinExistence type="evidence at transcript level"/>
<protein>
    <recommendedName>
        <fullName evidence="3">BEN domain-containing protein</fullName>
    </recommendedName>
</protein>
<feature type="region of interest" description="Disordered" evidence="1">
    <location>
        <begin position="131"/>
        <end position="164"/>
    </location>
</feature>
<dbReference type="AlphaFoldDB" id="G3MLG9"/>
<dbReference type="InterPro" id="IPR040391">
    <property type="entry name" value="BEND5"/>
</dbReference>
<dbReference type="PANTHER" id="PTHR14628:SF1">
    <property type="entry name" value="BEN DOMAIN-CONTAINING PROTEIN 5"/>
    <property type="match status" value="1"/>
</dbReference>
<accession>G3MLG9</accession>
<dbReference type="EMBL" id="JO842720">
    <property type="protein sequence ID" value="AEO34337.1"/>
    <property type="molecule type" value="mRNA"/>
</dbReference>
<dbReference type="PANTHER" id="PTHR14628">
    <property type="entry name" value="BEN DOMAIN-CONTAINING PROTEIN 5"/>
    <property type="match status" value="1"/>
</dbReference>
<organism evidence="2">
    <name type="scientific">Amblyomma maculatum</name>
    <name type="common">Gulf Coast tick</name>
    <dbReference type="NCBI Taxonomy" id="34609"/>
    <lineage>
        <taxon>Eukaryota</taxon>
        <taxon>Metazoa</taxon>
        <taxon>Ecdysozoa</taxon>
        <taxon>Arthropoda</taxon>
        <taxon>Chelicerata</taxon>
        <taxon>Arachnida</taxon>
        <taxon>Acari</taxon>
        <taxon>Parasitiformes</taxon>
        <taxon>Ixodida</taxon>
        <taxon>Ixodoidea</taxon>
        <taxon>Ixodidae</taxon>
        <taxon>Amblyomminae</taxon>
        <taxon>Amblyomma</taxon>
    </lineage>
</organism>
<sequence>MFAVVRFLCDHDNRLHVIPASDIEDFAPDNENDFNNRTVYNAHWRDPVDGVNSGCYSAQVLMLAESENGAHERMRAKRVAIPKIVPDTTDEDEEAAVEAKKKRLKKGNRRMTRLLQKIMYEEILKKNLEEAHRKGKAHKSGAHSKRTRRQSAGSSDTDDDLCSKSELQEMKRQKDFWRSRAQELQADNSFLKQHIQSLQKCLESKIFDVERAQDLHTGSKGTIAAPSAIAAAESPMEEAMEVQNMPWSQVPHSPSAEPRQREEWQCRPESQHVLTAPVPSGDFIFMEDGSFHLTKGIIINGSAAEKILQNKKPTLVVKDTAQAIWGTDVLMERSVTGTAYSRKKASGEKPKPPLTPEKLQVVSATLKHWGALKAVDVASTENGLTRILSEKIQDILKAKLRKPATTCVVQSAN</sequence>
<reference evidence="2" key="1">
    <citation type="journal article" date="2011" name="PLoS ONE">
        <title>A deep insight into the sialotranscriptome of the gulf coast tick, Amblyomma maculatum.</title>
        <authorList>
            <person name="Karim S."/>
            <person name="Singh P."/>
            <person name="Ribeiro J.M."/>
        </authorList>
    </citation>
    <scope>NUCLEOTIDE SEQUENCE</scope>
    <source>
        <tissue evidence="2">Salivary gland</tissue>
    </source>
</reference>
<dbReference type="GO" id="GO:0045892">
    <property type="term" value="P:negative regulation of DNA-templated transcription"/>
    <property type="evidence" value="ECO:0007669"/>
    <property type="project" value="InterPro"/>
</dbReference>